<dbReference type="Gene3D" id="1.25.40.20">
    <property type="entry name" value="Ankyrin repeat-containing domain"/>
    <property type="match status" value="5"/>
</dbReference>
<keyword evidence="7" id="KW-1185">Reference proteome</keyword>
<feature type="coiled-coil region" evidence="4">
    <location>
        <begin position="974"/>
        <end position="1001"/>
    </location>
</feature>
<dbReference type="EMBL" id="VIBQ01000013">
    <property type="protein sequence ID" value="KAB8346271.1"/>
    <property type="molecule type" value="Genomic_DNA"/>
</dbReference>
<reference evidence="6 7" key="1">
    <citation type="submission" date="2019-06" db="EMBL/GenBank/DDBJ databases">
        <title>A chromosomal-level reference genome of Carpinus fangiana (Coryloideae, Betulaceae).</title>
        <authorList>
            <person name="Yang X."/>
            <person name="Wang Z."/>
            <person name="Zhang L."/>
            <person name="Hao G."/>
            <person name="Liu J."/>
            <person name="Yang Y."/>
        </authorList>
    </citation>
    <scope>NUCLEOTIDE SEQUENCE [LARGE SCALE GENOMIC DNA]</scope>
    <source>
        <strain evidence="6">Cfa_2016G</strain>
        <tissue evidence="6">Leaf</tissue>
    </source>
</reference>
<feature type="repeat" description="ANK" evidence="3">
    <location>
        <begin position="537"/>
        <end position="569"/>
    </location>
</feature>
<dbReference type="InterPro" id="IPR036770">
    <property type="entry name" value="Ankyrin_rpt-contain_sf"/>
</dbReference>
<dbReference type="Proteomes" id="UP000327013">
    <property type="component" value="Unassembled WGS sequence"/>
</dbReference>
<evidence type="ECO:0000256" key="4">
    <source>
        <dbReference type="SAM" id="Coils"/>
    </source>
</evidence>
<evidence type="ECO:0000256" key="3">
    <source>
        <dbReference type="PROSITE-ProRule" id="PRU00023"/>
    </source>
</evidence>
<evidence type="ECO:0000256" key="1">
    <source>
        <dbReference type="ARBA" id="ARBA00022737"/>
    </source>
</evidence>
<feature type="region of interest" description="Disordered" evidence="5">
    <location>
        <begin position="595"/>
        <end position="675"/>
    </location>
</feature>
<name>A0A5N6KV72_9ROSI</name>
<evidence type="ECO:0000313" key="6">
    <source>
        <dbReference type="EMBL" id="KAB8346271.1"/>
    </source>
</evidence>
<proteinExistence type="predicted"/>
<evidence type="ECO:0000256" key="5">
    <source>
        <dbReference type="SAM" id="MobiDB-lite"/>
    </source>
</evidence>
<dbReference type="PROSITE" id="PS50088">
    <property type="entry name" value="ANK_REPEAT"/>
    <property type="match status" value="4"/>
</dbReference>
<dbReference type="Pfam" id="PF00023">
    <property type="entry name" value="Ank"/>
    <property type="match status" value="1"/>
</dbReference>
<feature type="compositionally biased region" description="Basic and acidic residues" evidence="5">
    <location>
        <begin position="1799"/>
        <end position="1814"/>
    </location>
</feature>
<keyword evidence="2 3" id="KW-0040">ANK repeat</keyword>
<gene>
    <name evidence="6" type="ORF">FH972_023315</name>
</gene>
<feature type="compositionally biased region" description="Acidic residues" evidence="5">
    <location>
        <begin position="666"/>
        <end position="675"/>
    </location>
</feature>
<dbReference type="Pfam" id="PF12796">
    <property type="entry name" value="Ank_2"/>
    <property type="match status" value="1"/>
</dbReference>
<evidence type="ECO:0000256" key="2">
    <source>
        <dbReference type="ARBA" id="ARBA00023043"/>
    </source>
</evidence>
<dbReference type="SMART" id="SM00248">
    <property type="entry name" value="ANK"/>
    <property type="match status" value="10"/>
</dbReference>
<sequence>MDLPQLPAKHRDVIPYLNDALPSTPVLQSLAPYIAYENRLREIFAQQPDHPAVQDPLVNLVPLYDGHEKSINIQARHLADETLAQQEKYLLPLKPEDRKAGASPAVVQSLKDFQNNFNLFSEMSLVDMDWSNVVAAGSAVVTPLMPVPEKFASSKRAQRAWYHEHVAPASDVDLFLYGLSEDEAVEKIKQIERCVRDSVLQETTTVRTKNAITIVSHYPVRHVQIVLRIYKSVSEILTGFDVDCSCAAYDGTQVYATPRALGAYMTQINTIDLSRRSPSYENRLSKYSRRGFEIHWPALDRSRIDPTIFERSFPRTVGLARLLVLEKLPTNKARDAYMDERRKERGRPALNHWVRNAHKLPGNIKEDAVDELPEWKIEEDAGSLSNYHTLTIPYGKYWHAKRIEKLLYTQDLLLNAEWNKPKDRLVHLHRHPAFFGMVEDVIEDCCGFCPAPTNGDEQDTAKEEDKVFVSGPVSFIKDDPGRQSIGSFNPSTADDWCEMAYVGNTARLCQAIVDGDLDYIRSWCSQDGINVNRRDYTGRTPLQLAVMCSTLEVVQYLIDHGARIVARMVDGKTSLHLAAIRGHVRIIRAILQKSEENEHEEEQKADERKQLTFNSKGGNENAILDEDGSQVDLLESDTETEDEDTATDGSYVNVRKATTQQKTDNVPDDSDANEEPDVFDVNVLSWDQKSSPLHYAIAKGHLDAVTELVERFGADVLLPIKFLHEFNNSPRAALLTLVIASRLPLDKANAMSALLLSLGASPSQADMDHVTALHRLVAGKAGTVETVIKQSRPASTKALSHIAFGPHYHYPNGQTPLVTAISESDVPTALILLSNGAKADVDFDAFIKAYISRFGEKSELRNSTEDNKKMFHVNFEQPVIEAAKRELPDLVRALIEAGASPNTLPILTWKLLSGTYGSSQHGESLLDIIRVKIDEFTAFLDKKDENIKSPLELKSDSHYVDGYAEDSYRGWTARNLLEDAKKAYKAELEKFEHETKKLSEEGTAEKRKAIETMLEDLKSLEQFLIAQGAKTFIELHPKGPKPQSSGLDNQYRASEPKEFTVKFTFNAGDLNDEKQAAYEALFEAAWQGDLDKIKMYTLGFWGFQKKNPPLRIAVQDSLCLTPFSIAVFMGHFQVAQAILEIVSAQYQPENAPKKRRFMLATRHEDSSEEDFEDEGRDDDQVRLTSELVDDGFTIDDIGALADQVKSRVKPMDLLSWSVPLGRFLEDYDGGNPHVLAGQNLSSSPAGQRFTSGKLARKRLMHRINMSSQTHHYNHYGVAENEVGTVSGTLVQYALYVQDRTSFDFLLDLILKSRSEHLDGDDIKFSVPSLTDLRLAMKLGRTDMLATLISRCGTGLPLDDLVKRSGVETLDLEEPTFYQGLSIHGQKRRDWAEAAKGTDRYSLGRSSSFHPPLLEAARQGNLEAVEWFMSDSAFRCYTEFAAASKSDTRVQSLAKSEGGIERQVSKWLDQRRSLAIHCAVLATQEQFSEALLSYLLRVIPETIDIKSPHRGHFSLQAAFSLRRPNAARLLIEAGADQTCRDNQGANIIHSLLVPMNKNRQQKEPIEPLLELVDSRILESLFTERSRDGPGSLSPLASWLEQEAVHYHEYCTRGNEILESKLTVLRTSLRYSKGCDLSILNGAGDTPLHVAIRTHMTAFARVILRFDPSLLWRENATGRTPYEIAEDHHLANQIADPPSMSNGQRYHYSFGYNRNTSTILQKPTKEFLPQAEDEDDDVVSGSNPNDHFNHYYNSWRAPDPRRVKKTWKLCEEVASSEAGRQSQRHLVALLDANEVAKRLADRQAFESKERSRRSMPEQDSNQEIVVDEVETWYDSAVAKS</sequence>
<feature type="repeat" description="ANK" evidence="3">
    <location>
        <begin position="688"/>
        <end position="716"/>
    </location>
</feature>
<dbReference type="PANTHER" id="PTHR24171">
    <property type="entry name" value="ANKYRIN REPEAT DOMAIN-CONTAINING PROTEIN 39-RELATED"/>
    <property type="match status" value="1"/>
</dbReference>
<organism evidence="6 7">
    <name type="scientific">Carpinus fangiana</name>
    <dbReference type="NCBI Taxonomy" id="176857"/>
    <lineage>
        <taxon>Eukaryota</taxon>
        <taxon>Viridiplantae</taxon>
        <taxon>Streptophyta</taxon>
        <taxon>Embryophyta</taxon>
        <taxon>Tracheophyta</taxon>
        <taxon>Spermatophyta</taxon>
        <taxon>Magnoliopsida</taxon>
        <taxon>eudicotyledons</taxon>
        <taxon>Gunneridae</taxon>
        <taxon>Pentapetalae</taxon>
        <taxon>rosids</taxon>
        <taxon>fabids</taxon>
        <taxon>Fagales</taxon>
        <taxon>Betulaceae</taxon>
        <taxon>Carpinus</taxon>
    </lineage>
</organism>
<feature type="compositionally biased region" description="Basic and acidic residues" evidence="5">
    <location>
        <begin position="595"/>
        <end position="610"/>
    </location>
</feature>
<dbReference type="PANTHER" id="PTHR24171:SF9">
    <property type="entry name" value="ANKYRIN REPEAT DOMAIN-CONTAINING PROTEIN 39"/>
    <property type="match status" value="1"/>
</dbReference>
<feature type="compositionally biased region" description="Acidic residues" evidence="5">
    <location>
        <begin position="623"/>
        <end position="646"/>
    </location>
</feature>
<evidence type="ECO:0000313" key="7">
    <source>
        <dbReference type="Proteomes" id="UP000327013"/>
    </source>
</evidence>
<dbReference type="InterPro" id="IPR002110">
    <property type="entry name" value="Ankyrin_rpt"/>
</dbReference>
<protein>
    <recommendedName>
        <fullName evidence="8">Ankyrin repeat protein</fullName>
    </recommendedName>
</protein>
<dbReference type="OrthoDB" id="539213at2759"/>
<dbReference type="PRINTS" id="PR01415">
    <property type="entry name" value="ANKYRIN"/>
</dbReference>
<evidence type="ECO:0008006" key="8">
    <source>
        <dbReference type="Google" id="ProtNLM"/>
    </source>
</evidence>
<dbReference type="SUPFAM" id="SSF48403">
    <property type="entry name" value="Ankyrin repeat"/>
    <property type="match status" value="3"/>
</dbReference>
<accession>A0A5N6KV72</accession>
<dbReference type="PROSITE" id="PS50297">
    <property type="entry name" value="ANK_REP_REGION"/>
    <property type="match status" value="4"/>
</dbReference>
<feature type="repeat" description="ANK" evidence="3">
    <location>
        <begin position="570"/>
        <end position="602"/>
    </location>
</feature>
<keyword evidence="1" id="KW-0677">Repeat</keyword>
<comment type="caution">
    <text evidence="6">The sequence shown here is derived from an EMBL/GenBank/DDBJ whole genome shotgun (WGS) entry which is preliminary data.</text>
</comment>
<feature type="repeat" description="ANK" evidence="3">
    <location>
        <begin position="812"/>
        <end position="844"/>
    </location>
</feature>
<keyword evidence="4" id="KW-0175">Coiled coil</keyword>
<feature type="region of interest" description="Disordered" evidence="5">
    <location>
        <begin position="1799"/>
        <end position="1824"/>
    </location>
</feature>